<dbReference type="AlphaFoldDB" id="A0A0G0LTX1"/>
<keyword evidence="1" id="KW-0472">Membrane</keyword>
<keyword evidence="1" id="KW-1133">Transmembrane helix</keyword>
<dbReference type="SUPFAM" id="SSF49899">
    <property type="entry name" value="Concanavalin A-like lectins/glucanases"/>
    <property type="match status" value="1"/>
</dbReference>
<feature type="transmembrane region" description="Helical" evidence="1">
    <location>
        <begin position="36"/>
        <end position="54"/>
    </location>
</feature>
<evidence type="ECO:0000256" key="1">
    <source>
        <dbReference type="SAM" id="Phobius"/>
    </source>
</evidence>
<proteinExistence type="predicted"/>
<sequence length="379" mass="41871">MDNPQLEVQSKTALKEKLRENFNIIKRLKGPQKMSLGFLVLLLLLLPLWVTLPFNRINSRSSRADTPATPPTVGFGQALLFTNNPAGAESFVQIPPSEFLEFPQDFQTIEMWFMIDSLSTWPNSQGLIRQNSVDNTRLTWSISIDPRGYIRYFTNSGSVNELASTSIVSVGTWNHLAISKFNGVIAMYLNGALETSGEFVETIPIWQSYTGIGGGITSDSSNSLNLNGKIDEVRISNIARYESDFNPRYYPFANDSSTMALYHFDNNFTDEANGNNGNPVGIVQFVTSTIPFLPPNTPTPIPLILLNSASGENCNTICANNNLSCLGVGTNPDVANEQSWKFSRGSCTEIPASCTTIMKKGANKYCSTYKVPWTYCKCN</sequence>
<keyword evidence="1" id="KW-0812">Transmembrane</keyword>
<reference evidence="2 3" key="1">
    <citation type="journal article" date="2015" name="Nature">
        <title>rRNA introns, odd ribosomes, and small enigmatic genomes across a large radiation of phyla.</title>
        <authorList>
            <person name="Brown C.T."/>
            <person name="Hug L.A."/>
            <person name="Thomas B.C."/>
            <person name="Sharon I."/>
            <person name="Castelle C.J."/>
            <person name="Singh A."/>
            <person name="Wilkins M.J."/>
            <person name="Williams K.H."/>
            <person name="Banfield J.F."/>
        </authorList>
    </citation>
    <scope>NUCLEOTIDE SEQUENCE [LARGE SCALE GENOMIC DNA]</scope>
</reference>
<gene>
    <name evidence="2" type="ORF">UT19_C0001G0004</name>
</gene>
<organism evidence="2 3">
    <name type="scientific">Candidatus Woesebacteria bacterium GW2011_GWB1_39_10b</name>
    <dbReference type="NCBI Taxonomy" id="1618573"/>
    <lineage>
        <taxon>Bacteria</taxon>
        <taxon>Candidatus Woeseibacteriota</taxon>
    </lineage>
</organism>
<accession>A0A0G0LTX1</accession>
<dbReference type="Proteomes" id="UP000034932">
    <property type="component" value="Unassembled WGS sequence"/>
</dbReference>
<comment type="caution">
    <text evidence="2">The sequence shown here is derived from an EMBL/GenBank/DDBJ whole genome shotgun (WGS) entry which is preliminary data.</text>
</comment>
<dbReference type="EMBL" id="LBVW01000001">
    <property type="protein sequence ID" value="KKQ94472.1"/>
    <property type="molecule type" value="Genomic_DNA"/>
</dbReference>
<evidence type="ECO:0000313" key="2">
    <source>
        <dbReference type="EMBL" id="KKQ94472.1"/>
    </source>
</evidence>
<protein>
    <submittedName>
        <fullName evidence="2">LamG domain-containing protein</fullName>
    </submittedName>
</protein>
<dbReference type="InterPro" id="IPR013320">
    <property type="entry name" value="ConA-like_dom_sf"/>
</dbReference>
<dbReference type="Gene3D" id="2.60.120.200">
    <property type="match status" value="1"/>
</dbReference>
<dbReference type="STRING" id="1618573.UT19_C0001G0004"/>
<dbReference type="Pfam" id="PF13385">
    <property type="entry name" value="Laminin_G_3"/>
    <property type="match status" value="1"/>
</dbReference>
<evidence type="ECO:0000313" key="3">
    <source>
        <dbReference type="Proteomes" id="UP000034932"/>
    </source>
</evidence>
<name>A0A0G0LTX1_9BACT</name>